<dbReference type="KEGG" id="acht:bsdcttw_14590"/>
<dbReference type="Proteomes" id="UP000515703">
    <property type="component" value="Chromosome"/>
</dbReference>
<dbReference type="InterPro" id="IPR027417">
    <property type="entry name" value="P-loop_NTPase"/>
</dbReference>
<gene>
    <name evidence="2" type="ORF">bsdcttw_14590</name>
</gene>
<sequence>MKKNAEHINNALLNLISPIGLYFQKNSLSVGENIGKIYGLIKYPAKPDYGWMSKITNIPGTLASFHFKPINNSDFVDALNRNISFERGVEKTTKDTLSKQRAKKAADDGERLLENIDQNGELVGLLSTTIMPFATEPVMFEKVRRKAVGSVMASKCKLRLLSDLQHRALQHMSPMYTTDDYIQQVTERVVPLSAVMGGFANASSGFNDGSGYYVAKDASGGLVILDFWLRSGDRTNTNFVILGIQGQGKSTAIKHIVISEFMKGTKIILTDPQGEYKYLCKKLGGDLINAGGGEDGRINPLQIRAIPRDTDEDASDETTKVYADEGFGMGDMALYIKHLEVFFAIYLPSLTAIEKALLKSTIIELYNNFNIFWDTDISLLKPQDFPIMEDLYNLLIKKAEEKDKVRKGNDINAFETLSILLEDAAKGSDSALWNGYTTINPKSRVICLVTKSLQDAPDNVKRAQYFNIDSWTWEIMTADPTEPVLSLYDEAYLKIDSNVPQSLAFLRNSVKSSRKFEAGIGVISHSVVDFLDPSIKMYGQALMDSPCYKIIFGCDGQNLKEIKELYDLTSAEEELLLSKQRGHALMMIGSKRLHVNFDIPEYKFEYIGTAGGR</sequence>
<name>A0A7I8DIV4_9FIRM</name>
<organism evidence="2 3">
    <name type="scientific">Anaerocolumna chitinilytica</name>
    <dbReference type="NCBI Taxonomy" id="1727145"/>
    <lineage>
        <taxon>Bacteria</taxon>
        <taxon>Bacillati</taxon>
        <taxon>Bacillota</taxon>
        <taxon>Clostridia</taxon>
        <taxon>Lachnospirales</taxon>
        <taxon>Lachnospiraceae</taxon>
        <taxon>Anaerocolumna</taxon>
    </lineage>
</organism>
<evidence type="ECO:0000313" key="3">
    <source>
        <dbReference type="Proteomes" id="UP000515703"/>
    </source>
</evidence>
<protein>
    <submittedName>
        <fullName evidence="2">Type VI secretion protein</fullName>
    </submittedName>
</protein>
<reference evidence="2 3" key="1">
    <citation type="submission" date="2020-08" db="EMBL/GenBank/DDBJ databases">
        <title>Draft genome sequencing of an Anaerocolumna strain isolated from anoxic soil subjected to BSD treatment.</title>
        <authorList>
            <person name="Uek A."/>
            <person name="Tonouchi A."/>
        </authorList>
    </citation>
    <scope>NUCLEOTIDE SEQUENCE [LARGE SCALE GENOMIC DNA]</scope>
    <source>
        <strain evidence="2 3">CTTW</strain>
    </source>
</reference>
<dbReference type="SUPFAM" id="SSF52540">
    <property type="entry name" value="P-loop containing nucleoside triphosphate hydrolases"/>
    <property type="match status" value="1"/>
</dbReference>
<dbReference type="InterPro" id="IPR043964">
    <property type="entry name" value="P-loop_TraG"/>
</dbReference>
<dbReference type="InterPro" id="IPR051162">
    <property type="entry name" value="T4SS_component"/>
</dbReference>
<keyword evidence="3" id="KW-1185">Reference proteome</keyword>
<dbReference type="RefSeq" id="WP_185258747.1">
    <property type="nucleotide sequence ID" value="NZ_AP023368.1"/>
</dbReference>
<dbReference type="Gene3D" id="1.10.8.730">
    <property type="match status" value="1"/>
</dbReference>
<dbReference type="PANTHER" id="PTHR30121">
    <property type="entry name" value="UNCHARACTERIZED PROTEIN YJGR-RELATED"/>
    <property type="match status" value="1"/>
</dbReference>
<dbReference type="AlphaFoldDB" id="A0A7I8DIV4"/>
<evidence type="ECO:0000313" key="2">
    <source>
        <dbReference type="EMBL" id="BCJ98418.1"/>
    </source>
</evidence>
<accession>A0A7I8DIV4</accession>
<dbReference type="EMBL" id="AP023368">
    <property type="protein sequence ID" value="BCJ98418.1"/>
    <property type="molecule type" value="Genomic_DNA"/>
</dbReference>
<dbReference type="Gene3D" id="3.40.50.300">
    <property type="entry name" value="P-loop containing nucleotide triphosphate hydrolases"/>
    <property type="match status" value="1"/>
</dbReference>
<reference evidence="2 3" key="2">
    <citation type="submission" date="2020-08" db="EMBL/GenBank/DDBJ databases">
        <authorList>
            <person name="Ueki A."/>
            <person name="Tonouchi A."/>
        </authorList>
    </citation>
    <scope>NUCLEOTIDE SEQUENCE [LARGE SCALE GENOMIC DNA]</scope>
    <source>
        <strain evidence="2 3">CTTW</strain>
    </source>
</reference>
<dbReference type="Pfam" id="PF19044">
    <property type="entry name" value="P-loop_TraG"/>
    <property type="match status" value="1"/>
</dbReference>
<feature type="domain" description="TraG P-loop" evidence="1">
    <location>
        <begin position="229"/>
        <end position="304"/>
    </location>
</feature>
<dbReference type="CDD" id="cd01127">
    <property type="entry name" value="TrwB_TraG_TraD_VirD4"/>
    <property type="match status" value="2"/>
</dbReference>
<evidence type="ECO:0000259" key="1">
    <source>
        <dbReference type="Pfam" id="PF19044"/>
    </source>
</evidence>
<proteinExistence type="predicted"/>
<dbReference type="PANTHER" id="PTHR30121:SF6">
    <property type="entry name" value="SLR6007 PROTEIN"/>
    <property type="match status" value="1"/>
</dbReference>